<dbReference type="Proteomes" id="UP001320122">
    <property type="component" value="Unassembled WGS sequence"/>
</dbReference>
<dbReference type="SUPFAM" id="SSF52374">
    <property type="entry name" value="Nucleotidylyl transferase"/>
    <property type="match status" value="1"/>
</dbReference>
<evidence type="ECO:0000313" key="5">
    <source>
        <dbReference type="Proteomes" id="UP001320122"/>
    </source>
</evidence>
<evidence type="ECO:0000256" key="1">
    <source>
        <dbReference type="ARBA" id="ARBA00022679"/>
    </source>
</evidence>
<evidence type="ECO:0000256" key="2">
    <source>
        <dbReference type="ARBA" id="ARBA00022695"/>
    </source>
</evidence>
<organism evidence="4 5">
    <name type="scientific">Billgrantia zhangzhouensis</name>
    <dbReference type="NCBI Taxonomy" id="2733481"/>
    <lineage>
        <taxon>Bacteria</taxon>
        <taxon>Pseudomonadati</taxon>
        <taxon>Pseudomonadota</taxon>
        <taxon>Gammaproteobacteria</taxon>
        <taxon>Oceanospirillales</taxon>
        <taxon>Halomonadaceae</taxon>
        <taxon>Billgrantia</taxon>
    </lineage>
</organism>
<sequence length="142" mass="16438">MVVGYTGGVFDLFHVGHLNVLRRAKDECDYLIVGVTTDNVSMAVKGKSPIIPFRERLEIVNSIQYVDEVFPQEIIDELGDWEKLKFNKIFKGSDWQGSEKWLYLEKEFLYRGVEVKYFPYTVHTSSTLLKSVLERLVENQGV</sequence>
<keyword evidence="1" id="KW-0808">Transferase</keyword>
<evidence type="ECO:0000313" key="4">
    <source>
        <dbReference type="EMBL" id="MCE8019895.1"/>
    </source>
</evidence>
<dbReference type="PANTHER" id="PTHR43793">
    <property type="entry name" value="FAD SYNTHASE"/>
    <property type="match status" value="1"/>
</dbReference>
<feature type="domain" description="Cytidyltransferase-like" evidence="3">
    <location>
        <begin position="5"/>
        <end position="116"/>
    </location>
</feature>
<name>A0ABS9ADV7_9GAMM</name>
<dbReference type="NCBIfam" id="TIGR00125">
    <property type="entry name" value="cyt_tran_rel"/>
    <property type="match status" value="1"/>
</dbReference>
<keyword evidence="5" id="KW-1185">Reference proteome</keyword>
<comment type="caution">
    <text evidence="4">The sequence shown here is derived from an EMBL/GenBank/DDBJ whole genome shotgun (WGS) entry which is preliminary data.</text>
</comment>
<dbReference type="InterPro" id="IPR014729">
    <property type="entry name" value="Rossmann-like_a/b/a_fold"/>
</dbReference>
<dbReference type="PANTHER" id="PTHR43793:SF1">
    <property type="entry name" value="FAD SYNTHASE"/>
    <property type="match status" value="1"/>
</dbReference>
<dbReference type="InterPro" id="IPR050385">
    <property type="entry name" value="Archaeal_FAD_synthase"/>
</dbReference>
<gene>
    <name evidence="4" type="ORF">HOP51_07170</name>
</gene>
<keyword evidence="2 4" id="KW-0548">Nucleotidyltransferase</keyword>
<dbReference type="EMBL" id="JABFTT010000004">
    <property type="protein sequence ID" value="MCE8019895.1"/>
    <property type="molecule type" value="Genomic_DNA"/>
</dbReference>
<reference evidence="4 5" key="1">
    <citation type="journal article" date="2021" name="Front. Microbiol.">
        <title>Aerobic Denitrification and Heterotrophic Sulfur Oxidation in the Genus Halomonas Revealed by Six Novel Species Characterizations and Genome-Based Analysis.</title>
        <authorList>
            <person name="Wang L."/>
            <person name="Shao Z."/>
        </authorList>
    </citation>
    <scope>NUCLEOTIDE SEQUENCE [LARGE SCALE GENOMIC DNA]</scope>
    <source>
        <strain evidence="4 5">MCCC 1A11036</strain>
    </source>
</reference>
<dbReference type="RefSeq" id="WP_234273256.1">
    <property type="nucleotide sequence ID" value="NZ_JABFTT010000004.1"/>
</dbReference>
<dbReference type="Gene3D" id="3.40.50.620">
    <property type="entry name" value="HUPs"/>
    <property type="match status" value="1"/>
</dbReference>
<dbReference type="InterPro" id="IPR004821">
    <property type="entry name" value="Cyt_trans-like"/>
</dbReference>
<proteinExistence type="predicted"/>
<dbReference type="Pfam" id="PF01467">
    <property type="entry name" value="CTP_transf_like"/>
    <property type="match status" value="1"/>
</dbReference>
<dbReference type="GO" id="GO:0016779">
    <property type="term" value="F:nucleotidyltransferase activity"/>
    <property type="evidence" value="ECO:0007669"/>
    <property type="project" value="UniProtKB-KW"/>
</dbReference>
<protein>
    <submittedName>
        <fullName evidence="4">Adenylyltransferase/cytidyltransferase family protein</fullName>
    </submittedName>
</protein>
<evidence type="ECO:0000259" key="3">
    <source>
        <dbReference type="Pfam" id="PF01467"/>
    </source>
</evidence>
<accession>A0ABS9ADV7</accession>